<feature type="transmembrane region" description="Helical" evidence="6">
    <location>
        <begin position="590"/>
        <end position="615"/>
    </location>
</feature>
<dbReference type="PANTHER" id="PTHR31645:SF0">
    <property type="entry name" value="OLIGOPEPTIDE TRANSPORTER YGL114W-RELATED"/>
    <property type="match status" value="1"/>
</dbReference>
<evidence type="ECO:0000256" key="2">
    <source>
        <dbReference type="ARBA" id="ARBA00022448"/>
    </source>
</evidence>
<dbReference type="InterPro" id="IPR004813">
    <property type="entry name" value="OPT"/>
</dbReference>
<feature type="transmembrane region" description="Helical" evidence="6">
    <location>
        <begin position="91"/>
        <end position="108"/>
    </location>
</feature>
<dbReference type="Pfam" id="PF03169">
    <property type="entry name" value="OPT"/>
    <property type="match status" value="1"/>
</dbReference>
<keyword evidence="2" id="KW-0813">Transport</keyword>
<feature type="transmembrane region" description="Helical" evidence="6">
    <location>
        <begin position="409"/>
        <end position="427"/>
    </location>
</feature>
<dbReference type="AlphaFoldDB" id="A0A532V419"/>
<comment type="subcellular location">
    <subcellularLocation>
        <location evidence="1">Membrane</location>
        <topology evidence="1">Multi-pass membrane protein</topology>
    </subcellularLocation>
</comment>
<dbReference type="GO" id="GO:0035673">
    <property type="term" value="F:oligopeptide transmembrane transporter activity"/>
    <property type="evidence" value="ECO:0007669"/>
    <property type="project" value="InterPro"/>
</dbReference>
<feature type="transmembrane region" description="Helical" evidence="6">
    <location>
        <begin position="165"/>
        <end position="190"/>
    </location>
</feature>
<sequence length="659" mass="69276">MNDRNSSNDFQPIIPASQSLPEITVKALILGVLLSVVLAGANAYLGLFAGMTVSASIPAAVISMGVLSLFKKHNILENNIVQTAASSGESLAAGVIFTLPALVLMGYWTTFPWVWVTLIAGLGGLIGVLFTIILRRALIIEGKLLYPEGIATAEVLKSGEEGGSAVWYIAIAGLIGAFFKLCETGFHFWAATLEGARRMFGSIFYFGSNLSPALVSVGYIVGLNISVLVFSGGFLSWVICIPIYYALNGAPPGDFTSATDIAYEIWSEKVRYIGVGCMVVGGLWALVSLKSAITKGIRAGLNAYSGSQDGTAIDRTERDVPTKWVFILLAASMVPLYAYYLIVIKGVAITLFLTIFMLIAAALFSAVAGYMAGLVGSSNNPISGVTIATILSTSLLLLVMMGAGHGEGPAAAILVGAVVCCAAAISGDTLQDLKAGYLLGATPYKQQIMEVVGTLSAALVMAPVLLLLLKAYGFGEPTAAHPNPLTAPQATLMASVAEGVFTGDLPWDMILIGALIGVGIISFDKYLERRGSSFRAPILAVAVGIYLPIELSTPIFIGGLISYFLRRRSRKFTGLPNFSKLKSKSDQAGLLFASGLITGEAIVGILMAIPIVISGNANVLALMDSPLGGWPGLVLLLLVCYILFKAAANHYRKKTSEVT</sequence>
<reference evidence="7 8" key="1">
    <citation type="submission" date="2017-06" db="EMBL/GenBank/DDBJ databases">
        <title>Novel microbial phyla capable of carbon fixation and sulfur reduction in deep-sea sediments.</title>
        <authorList>
            <person name="Huang J."/>
            <person name="Baker B."/>
            <person name="Wang Y."/>
        </authorList>
    </citation>
    <scope>NUCLEOTIDE SEQUENCE [LARGE SCALE GENOMIC DNA]</scope>
    <source>
        <strain evidence="7">B3_LCP</strain>
    </source>
</reference>
<dbReference type="InterPro" id="IPR004814">
    <property type="entry name" value="Oligopep_transpt"/>
</dbReference>
<evidence type="ECO:0000256" key="4">
    <source>
        <dbReference type="ARBA" id="ARBA00022989"/>
    </source>
</evidence>
<keyword evidence="4 6" id="KW-1133">Transmembrane helix</keyword>
<evidence type="ECO:0000256" key="1">
    <source>
        <dbReference type="ARBA" id="ARBA00004141"/>
    </source>
</evidence>
<feature type="transmembrane region" description="Helical" evidence="6">
    <location>
        <begin position="228"/>
        <end position="247"/>
    </location>
</feature>
<feature type="transmembrane region" description="Helical" evidence="6">
    <location>
        <begin position="202"/>
        <end position="221"/>
    </location>
</feature>
<accession>A0A532V419</accession>
<dbReference type="PANTHER" id="PTHR31645">
    <property type="entry name" value="OLIGOPEPTIDE TRANSPORTER YGL114W-RELATED"/>
    <property type="match status" value="1"/>
</dbReference>
<evidence type="ECO:0000256" key="6">
    <source>
        <dbReference type="SAM" id="Phobius"/>
    </source>
</evidence>
<comment type="caution">
    <text evidence="7">The sequence shown here is derived from an EMBL/GenBank/DDBJ whole genome shotgun (WGS) entry which is preliminary data.</text>
</comment>
<feature type="transmembrane region" description="Helical" evidence="6">
    <location>
        <begin position="270"/>
        <end position="289"/>
    </location>
</feature>
<dbReference type="NCBIfam" id="TIGR00733">
    <property type="entry name" value="OPT family oligopeptide transporter"/>
    <property type="match status" value="1"/>
</dbReference>
<dbReference type="Proteomes" id="UP000319619">
    <property type="component" value="Unassembled WGS sequence"/>
</dbReference>
<keyword evidence="5 6" id="KW-0472">Membrane</keyword>
<evidence type="ECO:0000256" key="3">
    <source>
        <dbReference type="ARBA" id="ARBA00022692"/>
    </source>
</evidence>
<feature type="transmembrane region" description="Helical" evidence="6">
    <location>
        <begin position="538"/>
        <end position="565"/>
    </location>
</feature>
<evidence type="ECO:0000256" key="5">
    <source>
        <dbReference type="ARBA" id="ARBA00023136"/>
    </source>
</evidence>
<evidence type="ECO:0000313" key="8">
    <source>
        <dbReference type="Proteomes" id="UP000319619"/>
    </source>
</evidence>
<feature type="transmembrane region" description="Helical" evidence="6">
    <location>
        <begin position="627"/>
        <end position="644"/>
    </location>
</feature>
<evidence type="ECO:0000313" key="7">
    <source>
        <dbReference type="EMBL" id="TKJ41872.1"/>
    </source>
</evidence>
<feature type="transmembrane region" description="Helical" evidence="6">
    <location>
        <begin position="324"/>
        <end position="342"/>
    </location>
</feature>
<feature type="transmembrane region" description="Helical" evidence="6">
    <location>
        <begin position="348"/>
        <end position="370"/>
    </location>
</feature>
<proteinExistence type="predicted"/>
<feature type="transmembrane region" description="Helical" evidence="6">
    <location>
        <begin position="51"/>
        <end position="70"/>
    </location>
</feature>
<protein>
    <submittedName>
        <fullName evidence="7">Oligopeptide transporter, OPT family</fullName>
    </submittedName>
</protein>
<organism evidence="7 8">
    <name type="scientific">candidate division LCP-89 bacterium B3_LCP</name>
    <dbReference type="NCBI Taxonomy" id="2012998"/>
    <lineage>
        <taxon>Bacteria</taxon>
        <taxon>Pseudomonadati</taxon>
        <taxon>Bacteria division LCP-89</taxon>
    </lineage>
</organism>
<dbReference type="InterPro" id="IPR045035">
    <property type="entry name" value="YSL-like"/>
</dbReference>
<dbReference type="NCBIfam" id="TIGR00728">
    <property type="entry name" value="OPT_sfam"/>
    <property type="match status" value="1"/>
</dbReference>
<name>A0A532V419_UNCL8</name>
<gene>
    <name evidence="7" type="ORF">CEE37_04700</name>
</gene>
<keyword evidence="3 6" id="KW-0812">Transmembrane</keyword>
<feature type="transmembrane region" description="Helical" evidence="6">
    <location>
        <begin position="382"/>
        <end position="403"/>
    </location>
</feature>
<feature type="transmembrane region" description="Helical" evidence="6">
    <location>
        <begin position="448"/>
        <end position="469"/>
    </location>
</feature>
<dbReference type="GO" id="GO:0016020">
    <property type="term" value="C:membrane"/>
    <property type="evidence" value="ECO:0007669"/>
    <property type="project" value="UniProtKB-SubCell"/>
</dbReference>
<feature type="transmembrane region" description="Helical" evidence="6">
    <location>
        <begin position="114"/>
        <end position="134"/>
    </location>
</feature>
<feature type="transmembrane region" description="Helical" evidence="6">
    <location>
        <begin position="27"/>
        <end position="45"/>
    </location>
</feature>
<dbReference type="EMBL" id="NJBN01000002">
    <property type="protein sequence ID" value="TKJ41872.1"/>
    <property type="molecule type" value="Genomic_DNA"/>
</dbReference>